<dbReference type="Proteomes" id="UP000286434">
    <property type="component" value="Unassembled WGS sequence"/>
</dbReference>
<proteinExistence type="predicted"/>
<evidence type="ECO:0000256" key="5">
    <source>
        <dbReference type="SAM" id="MobiDB-lite"/>
    </source>
</evidence>
<feature type="region of interest" description="Disordered" evidence="5">
    <location>
        <begin position="1200"/>
        <end position="1223"/>
    </location>
</feature>
<evidence type="ECO:0000313" key="8">
    <source>
        <dbReference type="Proteomes" id="UP000286434"/>
    </source>
</evidence>
<feature type="compositionally biased region" description="Basic and acidic residues" evidence="5">
    <location>
        <begin position="1200"/>
        <end position="1215"/>
    </location>
</feature>
<feature type="domain" description="FtsK" evidence="6">
    <location>
        <begin position="1373"/>
        <end position="1563"/>
    </location>
</feature>
<evidence type="ECO:0000256" key="3">
    <source>
        <dbReference type="ARBA" id="ARBA00022840"/>
    </source>
</evidence>
<dbReference type="GO" id="GO:0016020">
    <property type="term" value="C:membrane"/>
    <property type="evidence" value="ECO:0007669"/>
    <property type="project" value="UniProtKB-SubCell"/>
</dbReference>
<dbReference type="PANTHER" id="PTHR22683:SF41">
    <property type="entry name" value="DNA TRANSLOCASE FTSK"/>
    <property type="match status" value="1"/>
</dbReference>
<dbReference type="InterPro" id="IPR050206">
    <property type="entry name" value="FtsK/SpoIIIE/SftA"/>
</dbReference>
<accession>A0AAX1ZZE7</accession>
<evidence type="ECO:0000256" key="4">
    <source>
        <dbReference type="PROSITE-ProRule" id="PRU00289"/>
    </source>
</evidence>
<reference evidence="7 8" key="1">
    <citation type="submission" date="2019-01" db="EMBL/GenBank/DDBJ databases">
        <title>Anoxybacillus flavithermus in powdered infant formula.</title>
        <authorList>
            <person name="Rhee M.S."/>
            <person name="Choi I.-G."/>
            <person name="Cho T.J."/>
            <person name="Park B."/>
        </authorList>
    </citation>
    <scope>NUCLEOTIDE SEQUENCE [LARGE SCALE GENOMIC DNA]</scope>
    <source>
        <strain evidence="7 8">FHS-PPAM212</strain>
    </source>
</reference>
<dbReference type="SUPFAM" id="SSF52540">
    <property type="entry name" value="P-loop containing nucleoside triphosphate hydrolases"/>
    <property type="match status" value="1"/>
</dbReference>
<evidence type="ECO:0000313" key="7">
    <source>
        <dbReference type="EMBL" id="RWU12501.1"/>
    </source>
</evidence>
<dbReference type="PANTHER" id="PTHR22683">
    <property type="entry name" value="SPORULATION PROTEIN RELATED"/>
    <property type="match status" value="1"/>
</dbReference>
<evidence type="ECO:0000256" key="2">
    <source>
        <dbReference type="ARBA" id="ARBA00022741"/>
    </source>
</evidence>
<feature type="binding site" evidence="4">
    <location>
        <begin position="1392"/>
        <end position="1399"/>
    </location>
    <ligand>
        <name>ATP</name>
        <dbReference type="ChEBI" id="CHEBI:30616"/>
    </ligand>
</feature>
<name>A0AAX1ZZE7_9BACL</name>
<dbReference type="Gene3D" id="3.40.50.300">
    <property type="entry name" value="P-loop containing nucleotide triphosphate hydrolases"/>
    <property type="match status" value="1"/>
</dbReference>
<evidence type="ECO:0000259" key="6">
    <source>
        <dbReference type="PROSITE" id="PS50901"/>
    </source>
</evidence>
<organism evidence="7 8">
    <name type="scientific">Anoxybacillus flavithermus</name>
    <dbReference type="NCBI Taxonomy" id="33934"/>
    <lineage>
        <taxon>Bacteria</taxon>
        <taxon>Bacillati</taxon>
        <taxon>Bacillota</taxon>
        <taxon>Bacilli</taxon>
        <taxon>Bacillales</taxon>
        <taxon>Anoxybacillaceae</taxon>
        <taxon>Anoxybacillus</taxon>
    </lineage>
</organism>
<dbReference type="GO" id="GO:0003677">
    <property type="term" value="F:DNA binding"/>
    <property type="evidence" value="ECO:0007669"/>
    <property type="project" value="InterPro"/>
</dbReference>
<dbReference type="InterPro" id="IPR002543">
    <property type="entry name" value="FtsK_dom"/>
</dbReference>
<dbReference type="PROSITE" id="PS50901">
    <property type="entry name" value="FTSK"/>
    <property type="match status" value="1"/>
</dbReference>
<protein>
    <submittedName>
        <fullName evidence="7">DNA translocase FtsK</fullName>
    </submittedName>
</protein>
<dbReference type="GO" id="GO:0005524">
    <property type="term" value="F:ATP binding"/>
    <property type="evidence" value="ECO:0007669"/>
    <property type="project" value="UniProtKB-UniRule"/>
</dbReference>
<evidence type="ECO:0000256" key="1">
    <source>
        <dbReference type="ARBA" id="ARBA00004141"/>
    </source>
</evidence>
<gene>
    <name evidence="7" type="ORF">EA138_09470</name>
</gene>
<comment type="caution">
    <text evidence="7">The sequence shown here is derived from an EMBL/GenBank/DDBJ whole genome shotgun (WGS) entry which is preliminary data.</text>
</comment>
<keyword evidence="2 4" id="KW-0547">Nucleotide-binding</keyword>
<dbReference type="Pfam" id="PF01580">
    <property type="entry name" value="FtsK_SpoIIIE"/>
    <property type="match status" value="1"/>
</dbReference>
<comment type="subcellular location">
    <subcellularLocation>
        <location evidence="1">Membrane</location>
        <topology evidence="1">Multi-pass membrane protein</topology>
    </subcellularLocation>
</comment>
<dbReference type="EMBL" id="SBBW01000036">
    <property type="protein sequence ID" value="RWU12501.1"/>
    <property type="molecule type" value="Genomic_DNA"/>
</dbReference>
<keyword evidence="3 4" id="KW-0067">ATP-binding</keyword>
<dbReference type="InterPro" id="IPR027417">
    <property type="entry name" value="P-loop_NTPase"/>
</dbReference>
<sequence>MTSLTSYYDPVIRTITPISGFNQFEFQQHETSTWLRNNIQSNQALVLIINKMTPEAQSLENLFAIDESYLLSQKGLDVLYELLADEFRLATDEIKELKIFLEMMNGVAEPQLRNLVEFVVSILNDNGPAIIHKIQHSLPIFGLFRDSKLQINKKRVERLRSNYMLANLQKGSSLLDTENLLDKLNAFLEYEESNNWISELWDEVSPEQFRKEAISFIRSADKALLKYDYEIIEGIFNFKVKRTLVERVRDILSPEQREDKEKIERGLEAINREENPEDIQEFVEEYGKELSVYPSIIKSINRLVEKLKHPSEYEDIHAALLYEGFILIDENIDKKNLDKGFFRLRLDNSKVSEKAQKLLVLYFRNLSNIIPIVQFDERSIPQEYFNEASETDITFELSLIVDEQILGSKKFKVLNFTENEAYQLLEEVQKDELPYVRVYSQQEVEKFDVKRFVENKVKHYMTAKIEGMGEHFERFSSFIDEYLVILKGATKEGLCNIDYDKLNKKLLELLSNIYSSVNVVNSIYKGLQYIGVIDIFNLESEEASAPCERIVSVFNPIRLLSYGNRMKSVNQQLEEWLRKATEEKLTIYKIDDYLNYIIDRYSKLSPRYFVNEDEQTYLLEVTGKFGNGLFVTSTQSASSSNYLAKELSSEVVNVVKNYLEVYPYAKDGLDLLFLYCQGADIVTKTVDELFRKIPKLSKLKLTVHSTQAAQLHKELNSWIELREEYRTSEINKKFPKLEINILDGKNIREISSQVNSRMFDADMVVLMDYFGQNDHVRYMFQKIKPENTDDWFIAPYKEPLSDQEAIKRIPYVSDRIPEVLQHFYQMQYIIHSKCMPSKDEIHLLNVTISASHFSDGLLIDFMHDHFNWVMIIDRFLDKSLLQKASSKAQIIQYKSRVGKTKSFRLILSSSEYIRKLSNDSKDHAYYDRLYKKLSNILKNNNIHRDVIIDAVNKVKDISGALVLKVIGPGKYAHEMLATYLSIEKRKKEDAILHVWSLCDELPWFSSNKRRPDLISTIIYMRNGKIVIDFEVIELKFVSHLTLERERLDAFKQVEVGLNEYKGRFLFSEGHFDAAYWRDELVHYLIEKRAYSPEQVEILKQLQRVSPNDIEVNLAGSIDVYCYTSNLTDRTWKKVQEGVYIEVIDQCSNFIHNRHYILHCLGADEDIVPQYEEHNTEDGHAISDEEINSIYRHEVSENHFTNAKESEQNIDDEKAEGSQTNSNYEEYNCSSQHGYPEELALQGVSIIHQQNTENYQGITKDLEQILVRNFLRNGLNIKIKENIVGSSVIRFYLDVPSEITTKKITSRSQDIQVWLKLNNEPNFAIDNRGIYMDIVREKPDTIYFEEFMKLVREQLGTKINNTNLIAPLGLDPLNNVVSVDLSDSTTPHLLVGGTTGSGKSVTLNSIILSIMCLYNPEDVQFLFIDPKQVEFNFYENKKHTMRVITDIHEAVKALESLVDEMDMRYSMMNKEYVSNLEEFISITGQKLPRIVVVFDEFADFMIQDKEVAKRVETSIQRLGQKARAAGIHLIICTQYPKAEIINTKIRSNLPGRLALKAADAVASHVILDQEGAEKLAGKGDFLARTDGNPIRGKSPYLTPEVKRALLKYFEKNEASR</sequence>